<proteinExistence type="predicted"/>
<dbReference type="EMBL" id="AP021879">
    <property type="protein sequence ID" value="BBO90608.1"/>
    <property type="molecule type" value="Genomic_DNA"/>
</dbReference>
<accession>A0A5K8ADP3</accession>
<gene>
    <name evidence="1" type="ORF">DSCOOX_37880</name>
</gene>
<dbReference type="Proteomes" id="UP000422108">
    <property type="component" value="Chromosome"/>
</dbReference>
<evidence type="ECO:0000313" key="2">
    <source>
        <dbReference type="Proteomes" id="UP000422108"/>
    </source>
</evidence>
<evidence type="ECO:0000313" key="1">
    <source>
        <dbReference type="EMBL" id="BBO90608.1"/>
    </source>
</evidence>
<keyword evidence="2" id="KW-1185">Reference proteome</keyword>
<reference evidence="1 2" key="1">
    <citation type="submission" date="2019-11" db="EMBL/GenBank/DDBJ databases">
        <title>Comparative genomics of hydrocarbon-degrading Desulfosarcina strains.</title>
        <authorList>
            <person name="Watanabe M."/>
            <person name="Kojima H."/>
            <person name="Fukui M."/>
        </authorList>
    </citation>
    <scope>NUCLEOTIDE SEQUENCE [LARGE SCALE GENOMIC DNA]</scope>
    <source>
        <strain evidence="2">oXyS1</strain>
    </source>
</reference>
<dbReference type="AlphaFoldDB" id="A0A5K8ADP3"/>
<name>A0A5K8ADP3_9BACT</name>
<sequence>MIRIDDIKDGHRGHRVQRPVLVTANQSGLVHDKRDRAIHKGVRVGRCPPPAENA</sequence>
<protein>
    <submittedName>
        <fullName evidence="1">Uncharacterized protein</fullName>
    </submittedName>
</protein>
<organism evidence="1 2">
    <name type="scientific">Desulfosarcina ovata subsp. ovata</name>
    <dbReference type="NCBI Taxonomy" id="2752305"/>
    <lineage>
        <taxon>Bacteria</taxon>
        <taxon>Pseudomonadati</taxon>
        <taxon>Thermodesulfobacteriota</taxon>
        <taxon>Desulfobacteria</taxon>
        <taxon>Desulfobacterales</taxon>
        <taxon>Desulfosarcinaceae</taxon>
        <taxon>Desulfosarcina</taxon>
    </lineage>
</organism>